<protein>
    <submittedName>
        <fullName evidence="2">Uncharacterized protein YabN with tetrapyrrole methylase and pyrophosphatase domain</fullName>
    </submittedName>
</protein>
<evidence type="ECO:0000313" key="2">
    <source>
        <dbReference type="EMBL" id="MBP2071210.1"/>
    </source>
</evidence>
<dbReference type="InterPro" id="IPR025373">
    <property type="entry name" value="DUF4363"/>
</dbReference>
<accession>A0ABS4NC47</accession>
<dbReference type="RefSeq" id="WP_209453151.1">
    <property type="nucleotide sequence ID" value="NZ_JAGGLT010000006.1"/>
</dbReference>
<keyword evidence="2" id="KW-0489">Methyltransferase</keyword>
<dbReference type="GO" id="GO:0032259">
    <property type="term" value="P:methylation"/>
    <property type="evidence" value="ECO:0007669"/>
    <property type="project" value="UniProtKB-KW"/>
</dbReference>
<proteinExistence type="predicted"/>
<comment type="caution">
    <text evidence="2">The sequence shown here is derived from an EMBL/GenBank/DDBJ whole genome shotgun (WGS) entry which is preliminary data.</text>
</comment>
<keyword evidence="1" id="KW-0812">Transmembrane</keyword>
<reference evidence="2" key="1">
    <citation type="submission" date="2021-03" db="EMBL/GenBank/DDBJ databases">
        <title>Genomic Encyclopedia of Type Strains, Phase IV (KMG-IV): sequencing the most valuable type-strain genomes for metagenomic binning, comparative biology and taxonomic classification.</title>
        <authorList>
            <person name="Goeker M."/>
        </authorList>
    </citation>
    <scope>NUCLEOTIDE SEQUENCE</scope>
    <source>
        <strain evidence="2">DSM 101588</strain>
    </source>
</reference>
<dbReference type="Pfam" id="PF14276">
    <property type="entry name" value="DUF4363"/>
    <property type="match status" value="1"/>
</dbReference>
<keyword evidence="3" id="KW-1185">Reference proteome</keyword>
<evidence type="ECO:0000313" key="3">
    <source>
        <dbReference type="Proteomes" id="UP001166402"/>
    </source>
</evidence>
<dbReference type="EMBL" id="JAGGLT010000006">
    <property type="protein sequence ID" value="MBP2071210.1"/>
    <property type="molecule type" value="Genomic_DNA"/>
</dbReference>
<keyword evidence="2" id="KW-0808">Transferase</keyword>
<sequence>MKHVVPLIVMIIILIIFVDIASYKYLYTSSNSMEEKLHVIEKDIKNGNWKSAETYVNDLEKTWDKVSSKWAILIEHREIDDIDMSLSKLKSFIDSKNKDLSLAELKTLKELYNHIPSNEKLTLENIL</sequence>
<evidence type="ECO:0000256" key="1">
    <source>
        <dbReference type="SAM" id="Phobius"/>
    </source>
</evidence>
<dbReference type="Proteomes" id="UP001166402">
    <property type="component" value="Unassembled WGS sequence"/>
</dbReference>
<gene>
    <name evidence="2" type="ORF">J2Z80_000721</name>
</gene>
<name>A0ABS4NC47_9THEO</name>
<keyword evidence="1" id="KW-1133">Transmembrane helix</keyword>
<feature type="transmembrane region" description="Helical" evidence="1">
    <location>
        <begin position="6"/>
        <end position="26"/>
    </location>
</feature>
<dbReference type="GO" id="GO:0008168">
    <property type="term" value="F:methyltransferase activity"/>
    <property type="evidence" value="ECO:0007669"/>
    <property type="project" value="UniProtKB-KW"/>
</dbReference>
<keyword evidence="1" id="KW-0472">Membrane</keyword>
<organism evidence="2 3">
    <name type="scientific">Thermoanaerobacterium butyriciformans</name>
    <dbReference type="NCBI Taxonomy" id="1702242"/>
    <lineage>
        <taxon>Bacteria</taxon>
        <taxon>Bacillati</taxon>
        <taxon>Bacillota</taxon>
        <taxon>Clostridia</taxon>
        <taxon>Thermoanaerobacterales</taxon>
        <taxon>Thermoanaerobacteraceae</taxon>
        <taxon>Thermoanaerobacterium</taxon>
    </lineage>
</organism>